<dbReference type="AlphaFoldDB" id="A0A1B1M1U7"/>
<keyword evidence="2" id="KW-1185">Reference proteome</keyword>
<dbReference type="KEGG" id="sls:SLINC_0168"/>
<dbReference type="InterPro" id="IPR040884">
    <property type="entry name" value="SLATT_1"/>
</dbReference>
<dbReference type="EMBL" id="CP016438">
    <property type="protein sequence ID" value="ANS62392.1"/>
    <property type="molecule type" value="Genomic_DNA"/>
</dbReference>
<dbReference type="Proteomes" id="UP000092598">
    <property type="component" value="Chromosome"/>
</dbReference>
<organism evidence="1 2">
    <name type="scientific">Streptomyces lincolnensis</name>
    <dbReference type="NCBI Taxonomy" id="1915"/>
    <lineage>
        <taxon>Bacteria</taxon>
        <taxon>Bacillati</taxon>
        <taxon>Actinomycetota</taxon>
        <taxon>Actinomycetes</taxon>
        <taxon>Kitasatosporales</taxon>
        <taxon>Streptomycetaceae</taxon>
        <taxon>Streptomyces</taxon>
    </lineage>
</organism>
<sequence length="83" mass="9198">MAWQEVRRHRPLTYAHSLAEQNLETLRIEMTTTVTEDQWPAKVAEAERGRPTPRGGPADEVSGGSGLPPQDDQGHRAAAQRLL</sequence>
<protein>
    <submittedName>
        <fullName evidence="1">Uncharacterized protein</fullName>
    </submittedName>
</protein>
<gene>
    <name evidence="1" type="ORF">SLINC_0168</name>
</gene>
<evidence type="ECO:0000313" key="2">
    <source>
        <dbReference type="Proteomes" id="UP000092598"/>
    </source>
</evidence>
<reference evidence="1 2" key="1">
    <citation type="submission" date="2016-07" db="EMBL/GenBank/DDBJ databases">
        <title>Enhancement of antibiotic productionsby engineered nitrateutilization in actinobacteria.</title>
        <authorList>
            <person name="Meng S.C."/>
        </authorList>
    </citation>
    <scope>NUCLEOTIDE SEQUENCE [LARGE SCALE GENOMIC DNA]</scope>
    <source>
        <strain evidence="1 2">NRRL 2936</strain>
    </source>
</reference>
<name>A0A1B1M1U7_STRLN</name>
<dbReference type="Pfam" id="PF18181">
    <property type="entry name" value="SLATT_1"/>
    <property type="match status" value="1"/>
</dbReference>
<dbReference type="PATRIC" id="fig|1915.4.peg.236"/>
<evidence type="ECO:0000313" key="1">
    <source>
        <dbReference type="EMBL" id="ANS62392.1"/>
    </source>
</evidence>
<proteinExistence type="predicted"/>
<accession>A0A1B1M1U7</accession>